<accession>A0A8E3ZJL4</accession>
<evidence type="ECO:0000313" key="3">
    <source>
        <dbReference type="Proteomes" id="UP000320585"/>
    </source>
</evidence>
<evidence type="ECO:0000313" key="1">
    <source>
        <dbReference type="EMBL" id="BBK24447.1"/>
    </source>
</evidence>
<dbReference type="OrthoDB" id="1697482at2"/>
<dbReference type="InterPro" id="IPR038628">
    <property type="entry name" value="XkdM-like_sf"/>
</dbReference>
<protein>
    <recommendedName>
        <fullName evidence="4">Phage portal protein</fullName>
    </recommendedName>
</protein>
<organism evidence="2 3">
    <name type="scientific">Dialister hominis</name>
    <dbReference type="NCBI Taxonomy" id="2582419"/>
    <lineage>
        <taxon>Bacteria</taxon>
        <taxon>Bacillati</taxon>
        <taxon>Bacillota</taxon>
        <taxon>Negativicutes</taxon>
        <taxon>Veillonellales</taxon>
        <taxon>Veillonellaceae</taxon>
        <taxon>Dialister</taxon>
    </lineage>
</organism>
<dbReference type="SUPFAM" id="SSF69279">
    <property type="entry name" value="Phage tail proteins"/>
    <property type="match status" value="1"/>
</dbReference>
<dbReference type="AlphaFoldDB" id="A0A8E3ZJL4"/>
<name>A0A8E3ZJL4_9FIRM</name>
<dbReference type="Pfam" id="PF09393">
    <property type="entry name" value="DUF2001"/>
    <property type="match status" value="1"/>
</dbReference>
<keyword evidence="3" id="KW-1185">Reference proteome</keyword>
<dbReference type="RefSeq" id="WP_143332269.1">
    <property type="nucleotide sequence ID" value="NZ_AP019697.1"/>
</dbReference>
<dbReference type="KEGG" id="dho:Dia5BBH33_08700"/>
<dbReference type="GeneID" id="92716088"/>
<reference evidence="3" key="1">
    <citation type="submission" date="2019-05" db="EMBL/GenBank/DDBJ databases">
        <title>Complete genome sequencing of Dialister sp. strain 5BBH33.</title>
        <authorList>
            <person name="Sakamoto M."/>
            <person name="Murakami T."/>
            <person name="Mori H."/>
        </authorList>
    </citation>
    <scope>NUCLEOTIDE SEQUENCE [LARGE SCALE GENOMIC DNA]</scope>
    <source>
        <strain evidence="3">5BBH33</strain>
    </source>
</reference>
<dbReference type="Proteomes" id="UP000320585">
    <property type="component" value="Chromosome"/>
</dbReference>
<evidence type="ECO:0008006" key="4">
    <source>
        <dbReference type="Google" id="ProtNLM"/>
    </source>
</evidence>
<evidence type="ECO:0000313" key="2">
    <source>
        <dbReference type="EMBL" id="BBK24935.1"/>
    </source>
</evidence>
<proteinExistence type="predicted"/>
<gene>
    <name evidence="1" type="ORF">Dia5BBH33_03820</name>
    <name evidence="2" type="ORF">Dia5BBH33_08700</name>
</gene>
<dbReference type="Gene3D" id="2.30.110.40">
    <property type="entry name" value="Phage tail tube protein"/>
    <property type="match status" value="1"/>
</dbReference>
<dbReference type="KEGG" id="dho:Dia5BBH33_03820"/>
<dbReference type="EMBL" id="AP019697">
    <property type="protein sequence ID" value="BBK24935.1"/>
    <property type="molecule type" value="Genomic_DNA"/>
</dbReference>
<sequence>MAEAFNSQQVMSGTQGEVWINDKYMAQVTAFKAEVNLTKEEVNQVKKMAKQYKVTGWEGKGNVKMNHMSSFFLNLMAENIKNAHQTVCTIVAKLDDPDAIGSERVVIRDATFDKMTLMDWEAKKLAQDDYDFTFTDFDLLDTADE</sequence>
<dbReference type="InterPro" id="IPR018989">
    <property type="entry name" value="DUF2001"/>
</dbReference>
<reference evidence="2" key="2">
    <citation type="journal article" date="2020" name="Int. J. Syst. Evol. Microbiol.">
        <title>Dialister hominis sp. nov., isolated from human faeces.</title>
        <authorList>
            <person name="Sakamoto M."/>
            <person name="Ikeyama N."/>
            <person name="Toyoda A."/>
            <person name="Murakami T."/>
            <person name="Mori H."/>
            <person name="Iino T."/>
            <person name="Ohkuma M."/>
        </authorList>
    </citation>
    <scope>NUCLEOTIDE SEQUENCE</scope>
    <source>
        <strain evidence="2">5BBH33</strain>
    </source>
</reference>
<dbReference type="EMBL" id="AP019697">
    <property type="protein sequence ID" value="BBK24447.1"/>
    <property type="molecule type" value="Genomic_DNA"/>
</dbReference>